<protein>
    <recommendedName>
        <fullName evidence="3">AAA+ ATPase domain-containing protein</fullName>
    </recommendedName>
</protein>
<dbReference type="InterPro" id="IPR003593">
    <property type="entry name" value="AAA+_ATPase"/>
</dbReference>
<dbReference type="Gene3D" id="3.40.50.300">
    <property type="entry name" value="P-loop containing nucleotide triphosphate hydrolases"/>
    <property type="match status" value="1"/>
</dbReference>
<dbReference type="GO" id="GO:0016887">
    <property type="term" value="F:ATP hydrolysis activity"/>
    <property type="evidence" value="ECO:0007669"/>
    <property type="project" value="InterPro"/>
</dbReference>
<evidence type="ECO:0000259" key="3">
    <source>
        <dbReference type="SMART" id="SM00382"/>
    </source>
</evidence>
<keyword evidence="1" id="KW-0547">Nucleotide-binding</keyword>
<dbReference type="GO" id="GO:0005524">
    <property type="term" value="F:ATP binding"/>
    <property type="evidence" value="ECO:0007669"/>
    <property type="project" value="UniProtKB-KW"/>
</dbReference>
<dbReference type="SUPFAM" id="SSF52540">
    <property type="entry name" value="P-loop containing nucleoside triphosphate hydrolases"/>
    <property type="match status" value="1"/>
</dbReference>
<organism evidence="4">
    <name type="scientific">viral metagenome</name>
    <dbReference type="NCBI Taxonomy" id="1070528"/>
    <lineage>
        <taxon>unclassified sequences</taxon>
        <taxon>metagenomes</taxon>
        <taxon>organismal metagenomes</taxon>
    </lineage>
</organism>
<dbReference type="InterPro" id="IPR050168">
    <property type="entry name" value="AAA_ATPase_domain"/>
</dbReference>
<accession>A0A6C0EAE5</accession>
<name>A0A6C0EAE5_9ZZZZ</name>
<keyword evidence="2" id="KW-0067">ATP-binding</keyword>
<dbReference type="PANTHER" id="PTHR23077:SF27">
    <property type="entry name" value="ATPASE FAMILY GENE 2 PROTEIN HOMOLOG A"/>
    <property type="match status" value="1"/>
</dbReference>
<evidence type="ECO:0000256" key="2">
    <source>
        <dbReference type="ARBA" id="ARBA00022840"/>
    </source>
</evidence>
<dbReference type="GO" id="GO:0005737">
    <property type="term" value="C:cytoplasm"/>
    <property type="evidence" value="ECO:0007669"/>
    <property type="project" value="TreeGrafter"/>
</dbReference>
<evidence type="ECO:0000313" key="4">
    <source>
        <dbReference type="EMBL" id="QHT26157.1"/>
    </source>
</evidence>
<sequence length="457" mass="53155">MDTMIVSLITTTLYATMATLIKQIFDFIYEVIERLFIVEITANYDFARILECIIRKCEKSTDKLCNNHITNNNYIADKTHQGIVVGAGYKREISKNDNDKVRYRKYGIITLKNDHETLDVTLRSDDMFYYLTLWRWQVKKFLRIAEFLIEDSKKNIKDDSYNETIDMLHDGSRIFHSICCSENSYKLLSPVLQKEYEELKQYMKRTLHMKQIGNGEVKRYFIYGPPGGGKTHFATLVAGLSGNFLYIKDLQKTLMEIYKKNEGEKENNNIDHLQMCKGTLLFDNVDASDLLFKDDKDKSQYGNMATLCDILEGKLTPDVKVIIMVANVPEDIPPEVRLRMRRGRVDKIIYVPNTVTKEQCIEFIKFYDSLFVDDFNIKYVLNNEEIDKVATKMIEENLTVAEVNEIVRSCIRTPFNNWLSAIENEKEQKKFSLMNFDDVKSEIKSTDISDVDSNSSS</sequence>
<dbReference type="InterPro" id="IPR027417">
    <property type="entry name" value="P-loop_NTPase"/>
</dbReference>
<dbReference type="EMBL" id="MN739779">
    <property type="protein sequence ID" value="QHT26157.1"/>
    <property type="molecule type" value="Genomic_DNA"/>
</dbReference>
<proteinExistence type="predicted"/>
<evidence type="ECO:0000256" key="1">
    <source>
        <dbReference type="ARBA" id="ARBA00022741"/>
    </source>
</evidence>
<reference evidence="4" key="1">
    <citation type="journal article" date="2020" name="Nature">
        <title>Giant virus diversity and host interactions through global metagenomics.</title>
        <authorList>
            <person name="Schulz F."/>
            <person name="Roux S."/>
            <person name="Paez-Espino D."/>
            <person name="Jungbluth S."/>
            <person name="Walsh D.A."/>
            <person name="Denef V.J."/>
            <person name="McMahon K.D."/>
            <person name="Konstantinidis K.T."/>
            <person name="Eloe-Fadrosh E.A."/>
            <person name="Kyrpides N.C."/>
            <person name="Woyke T."/>
        </authorList>
    </citation>
    <scope>NUCLEOTIDE SEQUENCE</scope>
    <source>
        <strain evidence="4">GVMAG-M-3300023179-27</strain>
    </source>
</reference>
<dbReference type="PANTHER" id="PTHR23077">
    <property type="entry name" value="AAA-FAMILY ATPASE"/>
    <property type="match status" value="1"/>
</dbReference>
<feature type="domain" description="AAA+ ATPase" evidence="3">
    <location>
        <begin position="216"/>
        <end position="355"/>
    </location>
</feature>
<dbReference type="AlphaFoldDB" id="A0A6C0EAE5"/>
<dbReference type="Pfam" id="PF00004">
    <property type="entry name" value="AAA"/>
    <property type="match status" value="1"/>
</dbReference>
<dbReference type="InterPro" id="IPR003959">
    <property type="entry name" value="ATPase_AAA_core"/>
</dbReference>
<dbReference type="SMART" id="SM00382">
    <property type="entry name" value="AAA"/>
    <property type="match status" value="1"/>
</dbReference>